<dbReference type="InterPro" id="IPR026161">
    <property type="entry name" value="FAM178"/>
</dbReference>
<dbReference type="AlphaFoldDB" id="A0A3Q0H957"/>
<accession>A0A3Q0H957</accession>
<organism evidence="4 5">
    <name type="scientific">Alligator sinensis</name>
    <name type="common">Chinese alligator</name>
    <dbReference type="NCBI Taxonomy" id="38654"/>
    <lineage>
        <taxon>Eukaryota</taxon>
        <taxon>Metazoa</taxon>
        <taxon>Chordata</taxon>
        <taxon>Craniata</taxon>
        <taxon>Vertebrata</taxon>
        <taxon>Euteleostomi</taxon>
        <taxon>Archelosauria</taxon>
        <taxon>Archosauria</taxon>
        <taxon>Crocodylia</taxon>
        <taxon>Alligatoridae</taxon>
        <taxon>Alligatorinae</taxon>
        <taxon>Alligator</taxon>
    </lineage>
</organism>
<dbReference type="KEGG" id="asn:112551506"/>
<dbReference type="Pfam" id="PF14816">
    <property type="entry name" value="CANIN"/>
    <property type="match status" value="2"/>
</dbReference>
<dbReference type="PANTHER" id="PTHR16046">
    <property type="entry name" value="SMC5-SMC6 COMPLEX LOCALIZATION FACTOR 2"/>
    <property type="match status" value="1"/>
</dbReference>
<reference evidence="5" key="1">
    <citation type="submission" date="2025-08" db="UniProtKB">
        <authorList>
            <consortium name="RefSeq"/>
        </authorList>
    </citation>
    <scope>IDENTIFICATION</scope>
</reference>
<dbReference type="RefSeq" id="XP_025068594.1">
    <property type="nucleotide sequence ID" value="XM_025212809.1"/>
</dbReference>
<dbReference type="CTD" id="51252"/>
<dbReference type="PANTHER" id="PTHR16046:SF11">
    <property type="entry name" value="PROTEIN FAM178B"/>
    <property type="match status" value="1"/>
</dbReference>
<evidence type="ECO:0000256" key="1">
    <source>
        <dbReference type="ARBA" id="ARBA00010311"/>
    </source>
</evidence>
<evidence type="ECO:0000256" key="2">
    <source>
        <dbReference type="SAM" id="MobiDB-lite"/>
    </source>
</evidence>
<protein>
    <submittedName>
        <fullName evidence="5">LOW QUALITY PROTEIN: protein FAM178B</fullName>
    </submittedName>
</protein>
<name>A0A3Q0H957_ALLSI</name>
<feature type="domain" description="Coiled-coil SMC6 And NSE5 INteracting (CANIN)" evidence="3">
    <location>
        <begin position="439"/>
        <end position="613"/>
    </location>
</feature>
<feature type="compositionally biased region" description="Basic residues" evidence="2">
    <location>
        <begin position="140"/>
        <end position="158"/>
    </location>
</feature>
<comment type="similarity">
    <text evidence="1">Belongs to the FAM178 family.</text>
</comment>
<dbReference type="InParanoid" id="A0A3Q0H957"/>
<evidence type="ECO:0000313" key="4">
    <source>
        <dbReference type="Proteomes" id="UP000189705"/>
    </source>
</evidence>
<dbReference type="GeneID" id="112551506"/>
<feature type="domain" description="Coiled-coil SMC6 And NSE5 INteracting (CANIN)" evidence="3">
    <location>
        <begin position="269"/>
        <end position="396"/>
    </location>
</feature>
<gene>
    <name evidence="5" type="primary">FAM178B</name>
</gene>
<keyword evidence="4" id="KW-1185">Reference proteome</keyword>
<sequence length="834" mass="89637">MQAPAPRKKPSWRLHPLHQVPRHCFSPLQAPVLLPGTMAQQAVVAPAPTPEPPILGGLRWYQIPLSSLRAPSTGLFSRRFQDSLQRYRQLRLAKRLRVGRPYALLGDPGPASPPAQDGRSQRPRGSRARSSLGLAPCRAASRHRRGSRAPHRKSKRMPHLPQGTNTSPDEAFPADWSPVQLDFLCQAGMVSPSQDTAGSGEKQDDEEELLPLAQLLGGATRIPPEPGMGLQPDPDVNSLAALLQERSAAMPRAWCLVGEGLPTLPDDSSEDSPDDTPMPEEHRLFLERFALGTSELPDFPPGEGIFGEAMPTPASLPAVCVHGLAPQSPLEAAFLNATPAGQVTFVRTGLLTLLYRDVLACPPPVLHWLFQLASQPAGAAPSAFQALWEISMQQIDAPGQCRHGGGWMALPISPAMAGPSAHGRGMGTLPISCLLFPPTELWCPSLGEVGQALQRLGAHQATLSLLPLELLPPAPSCPPSLALEGTEGTAYSTGVLGAQLSDIYKYLTLCVLVRPGCYPDRQRRALVALLCRLSLVHPLRYQPCPDLQQLLCALLDGMDNWHHQLPALCGALAHVSQHHHNLVTVVRLLPDTTARGRQLRQHLSLCLISRLLGMPDGTVVPSTKEGQLRQLCCLLALMKPAALRCHLPPPGPWSPGLDWEACYLCYSLLSLADTAMGTECSSPEHKCLWQELCAQLQRHLGSGLPEGPGLLFVTQLKCLVTYTYVKWQATLTQCPSQVRVLTGTRAGTGPLHCWHSPSMAGGQGGGGTMGTGKELWSLGTQLVPPLHAIQLLLLPSHLGSPTPPKCLQMGIGGTAGSQMGAAIQPPHPSPMRYN</sequence>
<evidence type="ECO:0000313" key="5">
    <source>
        <dbReference type="RefSeq" id="XP_025068594.1"/>
    </source>
</evidence>
<evidence type="ECO:0000259" key="3">
    <source>
        <dbReference type="Pfam" id="PF14816"/>
    </source>
</evidence>
<dbReference type="Proteomes" id="UP000189705">
    <property type="component" value="Unplaced"/>
</dbReference>
<proteinExistence type="inferred from homology"/>
<feature type="region of interest" description="Disordered" evidence="2">
    <location>
        <begin position="103"/>
        <end position="170"/>
    </location>
</feature>
<dbReference type="InterPro" id="IPR044276">
    <property type="entry name" value="CANIN_dom"/>
</dbReference>